<dbReference type="Proteomes" id="UP000307440">
    <property type="component" value="Unassembled WGS sequence"/>
</dbReference>
<sequence>MPGRSLFRTISSLLAIAGGSSVLAQRCTYTSLQALTAAYVSAQVAGDPSLLLPQGLTTSTLYTENFVPTSLTSAHSILTTPLAIDHKRSLHDTTQCATYTEIVVASGPSLTHHVIGTQIRLSESGKEIGSVDSIVTTEGDWLFNATSTLYWASREDWSSIPATRRDSRETIKAGGDAYLSLFNDSSVQVPWGVPCNRLEGGNYNDDVGECNNWIPEGVPIVNRQYVIDETVGAVDIFCDFAGPGGVPDSHEFRLEGGKLRFVHTMTYMRGRVGGRVRG</sequence>
<feature type="signal peptide" evidence="1">
    <location>
        <begin position="1"/>
        <end position="24"/>
    </location>
</feature>
<reference evidence="3 4" key="1">
    <citation type="journal article" date="2019" name="Nat. Ecol. Evol.">
        <title>Megaphylogeny resolves global patterns of mushroom evolution.</title>
        <authorList>
            <person name="Varga T."/>
            <person name="Krizsan K."/>
            <person name="Foldi C."/>
            <person name="Dima B."/>
            <person name="Sanchez-Garcia M."/>
            <person name="Sanchez-Ramirez S."/>
            <person name="Szollosi G.J."/>
            <person name="Szarkandi J.G."/>
            <person name="Papp V."/>
            <person name="Albert L."/>
            <person name="Andreopoulos W."/>
            <person name="Angelini C."/>
            <person name="Antonin V."/>
            <person name="Barry K.W."/>
            <person name="Bougher N.L."/>
            <person name="Buchanan P."/>
            <person name="Buyck B."/>
            <person name="Bense V."/>
            <person name="Catcheside P."/>
            <person name="Chovatia M."/>
            <person name="Cooper J."/>
            <person name="Damon W."/>
            <person name="Desjardin D."/>
            <person name="Finy P."/>
            <person name="Geml J."/>
            <person name="Haridas S."/>
            <person name="Hughes K."/>
            <person name="Justo A."/>
            <person name="Karasinski D."/>
            <person name="Kautmanova I."/>
            <person name="Kiss B."/>
            <person name="Kocsube S."/>
            <person name="Kotiranta H."/>
            <person name="LaButti K.M."/>
            <person name="Lechner B.E."/>
            <person name="Liimatainen K."/>
            <person name="Lipzen A."/>
            <person name="Lukacs Z."/>
            <person name="Mihaltcheva S."/>
            <person name="Morgado L.N."/>
            <person name="Niskanen T."/>
            <person name="Noordeloos M.E."/>
            <person name="Ohm R.A."/>
            <person name="Ortiz-Santana B."/>
            <person name="Ovrebo C."/>
            <person name="Racz N."/>
            <person name="Riley R."/>
            <person name="Savchenko A."/>
            <person name="Shiryaev A."/>
            <person name="Soop K."/>
            <person name="Spirin V."/>
            <person name="Szebenyi C."/>
            <person name="Tomsovsky M."/>
            <person name="Tulloss R.E."/>
            <person name="Uehling J."/>
            <person name="Grigoriev I.V."/>
            <person name="Vagvolgyi C."/>
            <person name="Papp T."/>
            <person name="Martin F.M."/>
            <person name="Miettinen O."/>
            <person name="Hibbett D.S."/>
            <person name="Nagy L.G."/>
        </authorList>
    </citation>
    <scope>NUCLEOTIDE SEQUENCE [LARGE SCALE GENOMIC DNA]</scope>
    <source>
        <strain evidence="3 4">CBS 121175</strain>
    </source>
</reference>
<dbReference type="InterPro" id="IPR058334">
    <property type="entry name" value="DUF8021"/>
</dbReference>
<dbReference type="EMBL" id="ML210205">
    <property type="protein sequence ID" value="TFK24162.1"/>
    <property type="molecule type" value="Genomic_DNA"/>
</dbReference>
<name>A0A5C3KUB8_COPMA</name>
<evidence type="ECO:0000313" key="4">
    <source>
        <dbReference type="Proteomes" id="UP000307440"/>
    </source>
</evidence>
<organism evidence="3 4">
    <name type="scientific">Coprinopsis marcescibilis</name>
    <name type="common">Agaric fungus</name>
    <name type="synonym">Psathyrella marcescibilis</name>
    <dbReference type="NCBI Taxonomy" id="230819"/>
    <lineage>
        <taxon>Eukaryota</taxon>
        <taxon>Fungi</taxon>
        <taxon>Dikarya</taxon>
        <taxon>Basidiomycota</taxon>
        <taxon>Agaricomycotina</taxon>
        <taxon>Agaricomycetes</taxon>
        <taxon>Agaricomycetidae</taxon>
        <taxon>Agaricales</taxon>
        <taxon>Agaricineae</taxon>
        <taxon>Psathyrellaceae</taxon>
        <taxon>Coprinopsis</taxon>
    </lineage>
</organism>
<evidence type="ECO:0000259" key="2">
    <source>
        <dbReference type="Pfam" id="PF26061"/>
    </source>
</evidence>
<feature type="domain" description="DUF8021" evidence="2">
    <location>
        <begin position="164"/>
        <end position="266"/>
    </location>
</feature>
<keyword evidence="1" id="KW-0732">Signal</keyword>
<feature type="chain" id="PRO_5023113719" description="DUF8021 domain-containing protein" evidence="1">
    <location>
        <begin position="25"/>
        <end position="278"/>
    </location>
</feature>
<dbReference type="STRING" id="230819.A0A5C3KUB8"/>
<dbReference type="OrthoDB" id="3515051at2759"/>
<dbReference type="AlphaFoldDB" id="A0A5C3KUB8"/>
<protein>
    <recommendedName>
        <fullName evidence="2">DUF8021 domain-containing protein</fullName>
    </recommendedName>
</protein>
<evidence type="ECO:0000313" key="3">
    <source>
        <dbReference type="EMBL" id="TFK24162.1"/>
    </source>
</evidence>
<dbReference type="Pfam" id="PF26061">
    <property type="entry name" value="DUF8021"/>
    <property type="match status" value="1"/>
</dbReference>
<keyword evidence="4" id="KW-1185">Reference proteome</keyword>
<proteinExistence type="predicted"/>
<evidence type="ECO:0000256" key="1">
    <source>
        <dbReference type="SAM" id="SignalP"/>
    </source>
</evidence>
<gene>
    <name evidence="3" type="ORF">FA15DRAFT_592882</name>
</gene>
<accession>A0A5C3KUB8</accession>